<dbReference type="AlphaFoldDB" id="A0A811U4W7"/>
<protein>
    <submittedName>
        <fullName evidence="1">(Mediterranean fruit fly) hypothetical protein</fullName>
    </submittedName>
</protein>
<evidence type="ECO:0000313" key="1">
    <source>
        <dbReference type="EMBL" id="CAD6992463.1"/>
    </source>
</evidence>
<organism evidence="1 2">
    <name type="scientific">Ceratitis capitata</name>
    <name type="common">Mediterranean fruit fly</name>
    <name type="synonym">Tephritis capitata</name>
    <dbReference type="NCBI Taxonomy" id="7213"/>
    <lineage>
        <taxon>Eukaryota</taxon>
        <taxon>Metazoa</taxon>
        <taxon>Ecdysozoa</taxon>
        <taxon>Arthropoda</taxon>
        <taxon>Hexapoda</taxon>
        <taxon>Insecta</taxon>
        <taxon>Pterygota</taxon>
        <taxon>Neoptera</taxon>
        <taxon>Endopterygota</taxon>
        <taxon>Diptera</taxon>
        <taxon>Brachycera</taxon>
        <taxon>Muscomorpha</taxon>
        <taxon>Tephritoidea</taxon>
        <taxon>Tephritidae</taxon>
        <taxon>Ceratitis</taxon>
        <taxon>Ceratitis</taxon>
    </lineage>
</organism>
<keyword evidence="2" id="KW-1185">Reference proteome</keyword>
<accession>A0A811U4W7</accession>
<evidence type="ECO:0000313" key="2">
    <source>
        <dbReference type="Proteomes" id="UP000606786"/>
    </source>
</evidence>
<comment type="caution">
    <text evidence="1">The sequence shown here is derived from an EMBL/GenBank/DDBJ whole genome shotgun (WGS) entry which is preliminary data.</text>
</comment>
<sequence length="86" mass="9710">MKFMCVVLKSQSISSSLKFTRRANNKIAADYRKIHWKLAKSPAFTREFSHILVYSYAYAADLSTSANSEGDGIAFRYGKLRGPTCH</sequence>
<name>A0A811U4W7_CERCA</name>
<gene>
    <name evidence="1" type="ORF">CCAP1982_LOCUS1319</name>
</gene>
<proteinExistence type="predicted"/>
<reference evidence="1" key="1">
    <citation type="submission" date="2020-11" db="EMBL/GenBank/DDBJ databases">
        <authorList>
            <person name="Whitehead M."/>
        </authorList>
    </citation>
    <scope>NUCLEOTIDE SEQUENCE</scope>
    <source>
        <strain evidence="1">EGII</strain>
    </source>
</reference>
<dbReference type="EMBL" id="CAJHJT010000001">
    <property type="protein sequence ID" value="CAD6992463.1"/>
    <property type="molecule type" value="Genomic_DNA"/>
</dbReference>
<dbReference type="Proteomes" id="UP000606786">
    <property type="component" value="Unassembled WGS sequence"/>
</dbReference>